<accession>A0ABU4MJS4</accession>
<protein>
    <recommendedName>
        <fullName evidence="4">DNA-binding protein</fullName>
    </recommendedName>
</protein>
<organism evidence="2 3">
    <name type="scientific">Streptomyces caniscabiei</name>
    <dbReference type="NCBI Taxonomy" id="2746961"/>
    <lineage>
        <taxon>Bacteria</taxon>
        <taxon>Bacillati</taxon>
        <taxon>Actinomycetota</taxon>
        <taxon>Actinomycetes</taxon>
        <taxon>Kitasatosporales</taxon>
        <taxon>Streptomycetaceae</taxon>
        <taxon>Streptomyces</taxon>
    </lineage>
</organism>
<proteinExistence type="predicted"/>
<evidence type="ECO:0000313" key="3">
    <source>
        <dbReference type="Proteomes" id="UP001282474"/>
    </source>
</evidence>
<evidence type="ECO:0000313" key="2">
    <source>
        <dbReference type="EMBL" id="MDX3037416.1"/>
    </source>
</evidence>
<dbReference type="EMBL" id="JARAWJ010000005">
    <property type="protein sequence ID" value="MDX3037416.1"/>
    <property type="molecule type" value="Genomic_DNA"/>
</dbReference>
<dbReference type="RefSeq" id="WP_193379497.1">
    <property type="nucleotide sequence ID" value="NZ_JABXWF010000001.1"/>
</dbReference>
<comment type="caution">
    <text evidence="2">The sequence shown here is derived from an EMBL/GenBank/DDBJ whole genome shotgun (WGS) entry which is preliminary data.</text>
</comment>
<evidence type="ECO:0000256" key="1">
    <source>
        <dbReference type="SAM" id="MobiDB-lite"/>
    </source>
</evidence>
<dbReference type="Proteomes" id="UP001282474">
    <property type="component" value="Unassembled WGS sequence"/>
</dbReference>
<keyword evidence="3" id="KW-1185">Reference proteome</keyword>
<evidence type="ECO:0008006" key="4">
    <source>
        <dbReference type="Google" id="ProtNLM"/>
    </source>
</evidence>
<reference evidence="2 3" key="1">
    <citation type="journal article" date="2023" name="Microb. Genom.">
        <title>Mesoterricola silvestris gen. nov., sp. nov., Mesoterricola sediminis sp. nov., Geothrix oryzae sp. nov., Geothrix edaphica sp. nov., Geothrix rubra sp. nov., and Geothrix limicola sp. nov., six novel members of Acidobacteriota isolated from soils.</title>
        <authorList>
            <person name="Weisberg A.J."/>
            <person name="Pearce E."/>
            <person name="Kramer C.G."/>
            <person name="Chang J.H."/>
            <person name="Clarke C.R."/>
        </authorList>
    </citation>
    <scope>NUCLEOTIDE SEQUENCE [LARGE SCALE GENOMIC DNA]</scope>
    <source>
        <strain evidence="2 3">NE20-4-1</strain>
    </source>
</reference>
<feature type="region of interest" description="Disordered" evidence="1">
    <location>
        <begin position="97"/>
        <end position="175"/>
    </location>
</feature>
<gene>
    <name evidence="2" type="ORF">PV383_09550</name>
</gene>
<feature type="compositionally biased region" description="Pro residues" evidence="1">
    <location>
        <begin position="119"/>
        <end position="131"/>
    </location>
</feature>
<name>A0ABU4MJS4_9ACTN</name>
<sequence>MADSQSNAPLRADAGPAPTSGVIHVRTRLTADFTVLSNALAQRRGSAVTIGVAAYISSLPDGTCVSIAALCAHFDEGEILVSRALRELEAAGYLERRRERTPTGQVRTRTYFYDVPGGEPGPAPDGPPRPPGPRRPRKQTTAAVPATGAGRDTTETPSPAEGKTEETAEPEPASEAEVEAVAVAEVPVTLAHSDPRAVAVLAGLRRVDPRLVLSEREAARLAPAVTRWLGAGLLPTQITDHLTARLPADLLVRPVGILAYRLKETPLTAPETGSPETPERPTVLRMRNCDGCDRGFRSAGHSHCRDCRTGDRLPATG</sequence>